<dbReference type="AlphaFoldDB" id="R4WVZ8"/>
<keyword evidence="2" id="KW-1185">Reference proteome</keyword>
<dbReference type="STRING" id="758793.BRPE64_ACDS13720"/>
<dbReference type="KEGG" id="buo:BRPE64_ACDS13720"/>
<dbReference type="HOGENOM" id="CLU_3181129_0_0_4"/>
<dbReference type="PATRIC" id="fig|758793.3.peg.1374"/>
<dbReference type="EMBL" id="AP013058">
    <property type="protein sequence ID" value="BAN23126.1"/>
    <property type="molecule type" value="Genomic_DNA"/>
</dbReference>
<reference evidence="1 2" key="2">
    <citation type="journal article" date="2018" name="Int. J. Syst. Evol. Microbiol.">
        <title>Burkholderia insecticola sp. nov., a gut symbiotic bacterium of the bean bug Riptortus pedestris.</title>
        <authorList>
            <person name="Takeshita K."/>
            <person name="Tamaki H."/>
            <person name="Ohbayashi T."/>
            <person name="Meng X.-Y."/>
            <person name="Sone T."/>
            <person name="Mitani Y."/>
            <person name="Peeters C."/>
            <person name="Kikuchi Y."/>
            <person name="Vandamme P."/>
        </authorList>
    </citation>
    <scope>NUCLEOTIDE SEQUENCE [LARGE SCALE GENOMIC DNA]</scope>
    <source>
        <strain evidence="1">RPE64</strain>
    </source>
</reference>
<evidence type="ECO:0000313" key="2">
    <source>
        <dbReference type="Proteomes" id="UP000013966"/>
    </source>
</evidence>
<gene>
    <name evidence="1" type="ORF">BRPE64_ACDS13720</name>
</gene>
<evidence type="ECO:0000313" key="1">
    <source>
        <dbReference type="EMBL" id="BAN23126.1"/>
    </source>
</evidence>
<dbReference type="Proteomes" id="UP000013966">
    <property type="component" value="Chromosome 1"/>
</dbReference>
<name>R4WVZ8_9BURK</name>
<proteinExistence type="predicted"/>
<protein>
    <submittedName>
        <fullName evidence="1">Uncharacterized protein</fullName>
    </submittedName>
</protein>
<accession>R4WVZ8</accession>
<organism evidence="1 2">
    <name type="scientific">Caballeronia insecticola</name>
    <dbReference type="NCBI Taxonomy" id="758793"/>
    <lineage>
        <taxon>Bacteria</taxon>
        <taxon>Pseudomonadati</taxon>
        <taxon>Pseudomonadota</taxon>
        <taxon>Betaproteobacteria</taxon>
        <taxon>Burkholderiales</taxon>
        <taxon>Burkholderiaceae</taxon>
        <taxon>Caballeronia</taxon>
    </lineage>
</organism>
<sequence length="46" mass="5142">MGHCDGASMTSVCRSSAARSLYCKFGNSQIQIRARKRREAKGRPRL</sequence>
<reference evidence="1 2" key="1">
    <citation type="journal article" date="2013" name="Genome Announc.">
        <title>Complete Genome Sequence of Burkholderia sp. Strain RPE64, Bacterial Symbiont of the Bean Bug Riptortus pedestris.</title>
        <authorList>
            <person name="Shibata T.F."/>
            <person name="Maeda T."/>
            <person name="Nikoh N."/>
            <person name="Yamaguchi K."/>
            <person name="Oshima K."/>
            <person name="Hattori M."/>
            <person name="Nishiyama T."/>
            <person name="Hasebe M."/>
            <person name="Fukatsu T."/>
            <person name="Kikuchi Y."/>
            <person name="Shigenobu S."/>
        </authorList>
    </citation>
    <scope>NUCLEOTIDE SEQUENCE [LARGE SCALE GENOMIC DNA]</scope>
</reference>